<protein>
    <submittedName>
        <fullName evidence="4">Period circadian protein</fullName>
    </submittedName>
</protein>
<dbReference type="STRING" id="27835.A0A158QZP1"/>
<feature type="region of interest" description="Disordered" evidence="1">
    <location>
        <begin position="128"/>
        <end position="147"/>
    </location>
</feature>
<feature type="region of interest" description="Disordered" evidence="1">
    <location>
        <begin position="182"/>
        <end position="214"/>
    </location>
</feature>
<feature type="region of interest" description="Disordered" evidence="1">
    <location>
        <begin position="316"/>
        <end position="350"/>
    </location>
</feature>
<gene>
    <name evidence="2" type="ORF">NBR_LOCUS10448</name>
</gene>
<proteinExistence type="predicted"/>
<dbReference type="WBParaSite" id="NBR_0001044701-mRNA-1">
    <property type="protein sequence ID" value="NBR_0001044701-mRNA-1"/>
    <property type="gene ID" value="NBR_0001044701"/>
</dbReference>
<evidence type="ECO:0000313" key="2">
    <source>
        <dbReference type="EMBL" id="VDL74037.1"/>
    </source>
</evidence>
<keyword evidence="3" id="KW-1185">Reference proteome</keyword>
<dbReference type="OMA" id="RSSIMNG"/>
<sequence>MEVLSFLSATSWFSNLNCYSFRRLHQSSENLRKSSDNLGISLAGDGENAPFRTRSISNLRGANALEAYGTFDADHHDSPSSLMHSRLLARSMGNVSSTSAGDGGEVNAAASRLQNTIDMLKKASNPDLTQSSLYEDPGSPCGEKMRRRGAVQKKIKASEIRLNDIILDIEPPEIKRVKRATATTSGRFGGPPSRRLFDQQRYATPSSANASPRRATNYLAQKMAGEDMVGPDLGSDDSPRSSVNSQEWHTLLEDGAANQQLVRHVQDCFEQLQVYVDKAVQARMLVDDSSMTPDQKRIMMSQIEKMTQKIVEKLIPGARSPSSIDDANGNDYTPTKSPQIYGIAKSGYRS</sequence>
<dbReference type="AlphaFoldDB" id="A0A158QZP1"/>
<name>A0A158QZP1_NIPBR</name>
<feature type="compositionally biased region" description="Polar residues" evidence="1">
    <location>
        <begin position="201"/>
        <end position="210"/>
    </location>
</feature>
<feature type="compositionally biased region" description="Polar residues" evidence="1">
    <location>
        <begin position="320"/>
        <end position="338"/>
    </location>
</feature>
<dbReference type="EMBL" id="UYSL01020319">
    <property type="protein sequence ID" value="VDL74037.1"/>
    <property type="molecule type" value="Genomic_DNA"/>
</dbReference>
<evidence type="ECO:0000313" key="3">
    <source>
        <dbReference type="Proteomes" id="UP000271162"/>
    </source>
</evidence>
<feature type="region of interest" description="Disordered" evidence="1">
    <location>
        <begin position="227"/>
        <end position="246"/>
    </location>
</feature>
<reference evidence="2 3" key="2">
    <citation type="submission" date="2018-11" db="EMBL/GenBank/DDBJ databases">
        <authorList>
            <consortium name="Pathogen Informatics"/>
        </authorList>
    </citation>
    <scope>NUCLEOTIDE SEQUENCE [LARGE SCALE GENOMIC DNA]</scope>
</reference>
<evidence type="ECO:0000256" key="1">
    <source>
        <dbReference type="SAM" id="MobiDB-lite"/>
    </source>
</evidence>
<evidence type="ECO:0000313" key="4">
    <source>
        <dbReference type="WBParaSite" id="NBR_0001044701-mRNA-1"/>
    </source>
</evidence>
<organism evidence="4">
    <name type="scientific">Nippostrongylus brasiliensis</name>
    <name type="common">Rat hookworm</name>
    <dbReference type="NCBI Taxonomy" id="27835"/>
    <lineage>
        <taxon>Eukaryota</taxon>
        <taxon>Metazoa</taxon>
        <taxon>Ecdysozoa</taxon>
        <taxon>Nematoda</taxon>
        <taxon>Chromadorea</taxon>
        <taxon>Rhabditida</taxon>
        <taxon>Rhabditina</taxon>
        <taxon>Rhabditomorpha</taxon>
        <taxon>Strongyloidea</taxon>
        <taxon>Heligmosomidae</taxon>
        <taxon>Nippostrongylus</taxon>
    </lineage>
</organism>
<dbReference type="Proteomes" id="UP000271162">
    <property type="component" value="Unassembled WGS sequence"/>
</dbReference>
<accession>A0A158QZP1</accession>
<reference evidence="4" key="1">
    <citation type="submission" date="2016-04" db="UniProtKB">
        <authorList>
            <consortium name="WormBaseParasite"/>
        </authorList>
    </citation>
    <scope>IDENTIFICATION</scope>
</reference>